<keyword evidence="4" id="KW-0808">Transferase</keyword>
<dbReference type="PANTHER" id="PTHR43775:SF37">
    <property type="entry name" value="SI:DKEY-61P9.11"/>
    <property type="match status" value="1"/>
</dbReference>
<dbReference type="OrthoDB" id="329835at2759"/>
<dbReference type="InterPro" id="IPR036736">
    <property type="entry name" value="ACP-like_sf"/>
</dbReference>
<dbReference type="Gene3D" id="3.40.47.10">
    <property type="match status" value="1"/>
</dbReference>
<keyword evidence="5" id="KW-0843">Virulence</keyword>
<dbReference type="InterPro" id="IPR006162">
    <property type="entry name" value="Ppantetheine_attach_site"/>
</dbReference>
<dbReference type="InterPro" id="IPR016035">
    <property type="entry name" value="Acyl_Trfase/lysoPLipase"/>
</dbReference>
<feature type="domain" description="PKS/mFAS DH" evidence="10">
    <location>
        <begin position="1307"/>
        <end position="1615"/>
    </location>
</feature>
<feature type="region of interest" description="N-terminal hotdog fold" evidence="6">
    <location>
        <begin position="1307"/>
        <end position="1439"/>
    </location>
</feature>
<keyword evidence="3" id="KW-0597">Phosphoprotein</keyword>
<dbReference type="Pfam" id="PF00975">
    <property type="entry name" value="Thioesterase"/>
    <property type="match status" value="1"/>
</dbReference>
<dbReference type="SUPFAM" id="SSF52151">
    <property type="entry name" value="FabD/lysophospholipase-like"/>
    <property type="match status" value="1"/>
</dbReference>
<dbReference type="SMART" id="SM01294">
    <property type="entry name" value="PKS_PP_betabranch"/>
    <property type="match status" value="1"/>
</dbReference>
<dbReference type="Pfam" id="PF00550">
    <property type="entry name" value="PP-binding"/>
    <property type="match status" value="2"/>
</dbReference>
<accession>A0A9P7VWR8</accession>
<dbReference type="PROSITE" id="PS50075">
    <property type="entry name" value="CARRIER"/>
    <property type="match status" value="2"/>
</dbReference>
<dbReference type="InterPro" id="IPR001031">
    <property type="entry name" value="Thioesterase"/>
</dbReference>
<dbReference type="Pfam" id="PF14765">
    <property type="entry name" value="PS-DH"/>
    <property type="match status" value="1"/>
</dbReference>
<feature type="region of interest" description="Disordered" evidence="7">
    <location>
        <begin position="1735"/>
        <end position="1754"/>
    </location>
</feature>
<evidence type="ECO:0000256" key="1">
    <source>
        <dbReference type="ARBA" id="ARBA00005179"/>
    </source>
</evidence>
<dbReference type="InterPro" id="IPR014030">
    <property type="entry name" value="Ketoacyl_synth_N"/>
</dbReference>
<evidence type="ECO:0000256" key="3">
    <source>
        <dbReference type="ARBA" id="ARBA00022553"/>
    </source>
</evidence>
<dbReference type="Proteomes" id="UP000812287">
    <property type="component" value="Unassembled WGS sequence"/>
</dbReference>
<dbReference type="InterPro" id="IPR009081">
    <property type="entry name" value="PP-bd_ACP"/>
</dbReference>
<comment type="pathway">
    <text evidence="1">Secondary metabolite biosynthesis.</text>
</comment>
<feature type="domain" description="Ketosynthase family 3 (KS3)" evidence="9">
    <location>
        <begin position="400"/>
        <end position="826"/>
    </location>
</feature>
<evidence type="ECO:0000259" key="8">
    <source>
        <dbReference type="PROSITE" id="PS50075"/>
    </source>
</evidence>
<evidence type="ECO:0000256" key="5">
    <source>
        <dbReference type="ARBA" id="ARBA00023026"/>
    </source>
</evidence>
<feature type="region of interest" description="Disordered" evidence="7">
    <location>
        <begin position="1628"/>
        <end position="1657"/>
    </location>
</feature>
<dbReference type="InterPro" id="IPR014031">
    <property type="entry name" value="Ketoacyl_synth_C"/>
</dbReference>
<evidence type="ECO:0000256" key="6">
    <source>
        <dbReference type="PROSITE-ProRule" id="PRU01363"/>
    </source>
</evidence>
<feature type="domain" description="Carrier" evidence="8">
    <location>
        <begin position="1659"/>
        <end position="1734"/>
    </location>
</feature>
<dbReference type="Gene3D" id="3.10.129.110">
    <property type="entry name" value="Polyketide synthase dehydratase"/>
    <property type="match status" value="1"/>
</dbReference>
<dbReference type="SMART" id="SM00823">
    <property type="entry name" value="PKS_PP"/>
    <property type="match status" value="2"/>
</dbReference>
<dbReference type="InterPro" id="IPR049900">
    <property type="entry name" value="PKS_mFAS_DH"/>
</dbReference>
<keyword evidence="2" id="KW-0596">Phosphopantetheine</keyword>
<dbReference type="InterPro" id="IPR049551">
    <property type="entry name" value="PKS_DH_C"/>
</dbReference>
<dbReference type="GO" id="GO:0004315">
    <property type="term" value="F:3-oxoacyl-[acyl-carrier-protein] synthase activity"/>
    <property type="evidence" value="ECO:0007669"/>
    <property type="project" value="InterPro"/>
</dbReference>
<protein>
    <submittedName>
        <fullName evidence="11">Ketoacyl-synt-domain-containing protein</fullName>
    </submittedName>
</protein>
<evidence type="ECO:0000313" key="11">
    <source>
        <dbReference type="EMBL" id="KAG7448135.1"/>
    </source>
</evidence>
<dbReference type="Pfam" id="PF00698">
    <property type="entry name" value="Acyl_transf_1"/>
    <property type="match status" value="1"/>
</dbReference>
<keyword evidence="12" id="KW-1185">Reference proteome</keyword>
<feature type="compositionally biased region" description="Polar residues" evidence="7">
    <location>
        <begin position="1735"/>
        <end position="1746"/>
    </location>
</feature>
<sequence>MASTTFSIDVPVFGGQGTAAANSPQVRQQALVDASSPSGSLLLAACHAAFQAELKSLSSTEFSQVDIDLSDFLTKESILALPSERYIHNAVISGTTLFLLQTLRYLAYIDALVTSNGSLTPFSDVLKSNSVHGVGILGFSSGILPAAVVATSFSSVSFLSRAVEAYRLAIWIGVRAQIFRATTLSGSLPEAVHSSPWSLVFLGLNKQDAEVAISDFSKTIAEPSPLYVTATMDANSVTISGRPDTLSTFSEHVTAHSSAASIVVHKTTLDTLYHAPLHVAGAREEILADVVRRGIQFPQMTDIHVPFRSTFTGKALKKDVIGSLVELVVDMVLSQPVNWDLVTLGVLKDLPNDASVHLLNVGPGTGLCRGLERALRKERVKLLDLTTLDAKGLYQSKGKQEAIAIVGMAVNMPGAPNVSKLWEVLEQGINTISEIPENRFKVSDYNEAKNPKRQMKAHTGNFIEGANEFDNRFFKISPREAKSMDPQQRVLLHTTYEALEDAGYVPNATPSFNPDTFGCYIGVATHDYLQNLRDDIDVYYSTGTLKAFLSGRLSYSMQLSGPSIVVDTACSSSGVAVYQGARALMNGDCNAAIVGGVNVIASPDMFLGLDRGHFLSPTGQCKAFDASADGYSRSEGCGIFVLKRLSDAIAENDNIWGVIRGVEVNQSGLAHSITHPHAPTQIALFKRLLENTGIDASRINLVEAHGTGTQAGDPNELESIRGIFAQKRGPKNPLHITSVKANIGHLEAASGAAGLAKILLMMAHRTIPRLISLHDLNPRIAPLDADNTIIDRVHTTWDPSHDGQTRMALLNNFGAAGSNTATLVEEFVRPSLVQTEVIPLVFGLSAKTDTALEQLRTKYIRWLQSSESADVRLADIAYTSTSRRQLYEHRTAVAASTKDELIEKLQKAKFVQSPSQEGKVVFVFSGQGAQYLEMGRGLYASSPIFKSHIDECHSFLTASGFCGVLPIIAPGPNGTGLTETQEFEAYQAAIFALEYALAKLWMSWGVKPIAVVGHSLGEYAALVIANVLSLRGALTIIAHRVRLMVTKCVVSSTSMIAVNLAQSLLQDILKTVTFDKLSIACFNSPVDCVVSGPLEQLRALKEHLDTVVHCKNVLLTVPFGFHSIAMAPILEELDAVALNVTLRAPTIPIISNVHGDVVHPGDASIFDSQYFSRHCAEPVQFDRGIHALTALPECSKIDAWLEIGPHTTCLPMIKAITAPLGAPLLLGSIRKQQDPWATLTTTLAQLYQTNVSVSWRETFSHVPDVACISLPSYPFAPSKFWVTFKEETAVEKVSRMEVPAKRTISNSALLHEWVQEPSPANAFTSIFETPISQLAGSITGHRVAGIALCPASVYLEQLFAGIDLSRAHLGSQSNDKRAILRGIKFVHGLVYDEAVARIVVTVITLTGDSGSFSVSSRVEGSNEQTSHAYGEFRLQSETATLSKFSRALPTINRHIAAVTKPGSQQETFSTRTVYDGLFQRVVDYSKEYHTMQSLTIDASHMEGCAQVRLPRDHDKGPYVVHPVFMDTLLHVAGFVANMQGERNDAFICTEVDSVKVIPQFVDTNAEYVVYCSNVWVENEGAILAEAWACQKGEPSRVVACMKGMQFRRLKLDAFSRLLASAAGNPIQSSVPKPSLKPAAPAATRRPSGRHHRSSEPDALNIESTVLTIVAETCDVSSSSVSTTTDLEAIGVDSLMSIEIFARLQQSFSEYNLSANSLTSCRTTGDIIREVTANRPSHATSIPSSPTIRAATSVPSSPATLFSDDQLPEPTQLSVDDEPDIKSVLATVLDISVDDIKDDTDFEQLGLDSLTSIEALHSLKSELGLDLPSDFFTTCNTVRAVQAHLQRYRQAAKKVVASISASKKLEGDNASASSHLVKSLRLESLPSSIQNRPGTDALPLFLIHDGSGLVNYYSRLQPLARSIYGIHNPHFISSQPWENVVEMSQAYAKVISQVSKGPFLLGGWSFGGVAAYETALQLQKQGIVVKGILLIDSPNPINHVPLSKSLIDAAVQLDSRSSASEVGQLVKKQFAMNAAMLKDYDPRSTDGVCPPLVLLRSSEGFNPEGVADVPRWLSDRSEAKNATAGWDTLTPSPVKVFDIPGNHFQPFNTANIASVSSKMADACRYLEGGV</sequence>
<reference evidence="11" key="1">
    <citation type="submission" date="2020-11" db="EMBL/GenBank/DDBJ databases">
        <title>Adaptations for nitrogen fixation in a non-lichenized fungal sporocarp promotes dispersal by wood-feeding termites.</title>
        <authorList>
            <consortium name="DOE Joint Genome Institute"/>
            <person name="Koch R.A."/>
            <person name="Yoon G."/>
            <person name="Arayal U."/>
            <person name="Lail K."/>
            <person name="Amirebrahimi M."/>
            <person name="Labutti K."/>
            <person name="Lipzen A."/>
            <person name="Riley R."/>
            <person name="Barry K."/>
            <person name="Henrissat B."/>
            <person name="Grigoriev I.V."/>
            <person name="Herr J.R."/>
            <person name="Aime M.C."/>
        </authorList>
    </citation>
    <scope>NUCLEOTIDE SEQUENCE</scope>
    <source>
        <strain evidence="11">MCA 3950</strain>
    </source>
</reference>
<name>A0A9P7VWR8_9AGAR</name>
<dbReference type="SMART" id="SM00827">
    <property type="entry name" value="PKS_AT"/>
    <property type="match status" value="1"/>
</dbReference>
<dbReference type="InterPro" id="IPR020806">
    <property type="entry name" value="PKS_PP-bd"/>
</dbReference>
<dbReference type="Gene3D" id="3.30.70.3290">
    <property type="match status" value="1"/>
</dbReference>
<dbReference type="SUPFAM" id="SSF53901">
    <property type="entry name" value="Thiolase-like"/>
    <property type="match status" value="1"/>
</dbReference>
<dbReference type="SMART" id="SM00825">
    <property type="entry name" value="PKS_KS"/>
    <property type="match status" value="1"/>
</dbReference>
<dbReference type="Gene3D" id="3.40.366.10">
    <property type="entry name" value="Malonyl-Coenzyme A Acyl Carrier Protein, domain 2"/>
    <property type="match status" value="3"/>
</dbReference>
<dbReference type="EMBL" id="MU250530">
    <property type="protein sequence ID" value="KAG7448135.1"/>
    <property type="molecule type" value="Genomic_DNA"/>
</dbReference>
<feature type="active site" description="Proton donor; for dehydratase activity" evidence="6">
    <location>
        <position position="1526"/>
    </location>
</feature>
<evidence type="ECO:0000256" key="2">
    <source>
        <dbReference type="ARBA" id="ARBA00022450"/>
    </source>
</evidence>
<dbReference type="GO" id="GO:0006633">
    <property type="term" value="P:fatty acid biosynthetic process"/>
    <property type="evidence" value="ECO:0007669"/>
    <property type="project" value="InterPro"/>
</dbReference>
<evidence type="ECO:0000256" key="7">
    <source>
        <dbReference type="SAM" id="MobiDB-lite"/>
    </source>
</evidence>
<dbReference type="CDD" id="cd00833">
    <property type="entry name" value="PKS"/>
    <property type="match status" value="1"/>
</dbReference>
<dbReference type="PROSITE" id="PS00606">
    <property type="entry name" value="KS3_1"/>
    <property type="match status" value="1"/>
</dbReference>
<evidence type="ECO:0000313" key="12">
    <source>
        <dbReference type="Proteomes" id="UP000812287"/>
    </source>
</evidence>
<dbReference type="InterPro" id="IPR050091">
    <property type="entry name" value="PKS_NRPS_Biosynth_Enz"/>
</dbReference>
<dbReference type="InterPro" id="IPR001227">
    <property type="entry name" value="Ac_transferase_dom_sf"/>
</dbReference>
<feature type="domain" description="Carrier" evidence="8">
    <location>
        <begin position="1774"/>
        <end position="1848"/>
    </location>
</feature>
<dbReference type="InterPro" id="IPR029058">
    <property type="entry name" value="AB_hydrolase_fold"/>
</dbReference>
<dbReference type="PROSITE" id="PS52019">
    <property type="entry name" value="PKS_MFAS_DH"/>
    <property type="match status" value="1"/>
</dbReference>
<dbReference type="InterPro" id="IPR014043">
    <property type="entry name" value="Acyl_transferase_dom"/>
</dbReference>
<dbReference type="GO" id="GO:0004312">
    <property type="term" value="F:fatty acid synthase activity"/>
    <property type="evidence" value="ECO:0007669"/>
    <property type="project" value="TreeGrafter"/>
</dbReference>
<dbReference type="SUPFAM" id="SSF47336">
    <property type="entry name" value="ACP-like"/>
    <property type="match status" value="2"/>
</dbReference>
<proteinExistence type="predicted"/>
<dbReference type="InterPro" id="IPR042104">
    <property type="entry name" value="PKS_dehydratase_sf"/>
</dbReference>
<comment type="caution">
    <text evidence="11">The sequence shown here is derived from an EMBL/GenBank/DDBJ whole genome shotgun (WGS) entry which is preliminary data.</text>
</comment>
<dbReference type="PANTHER" id="PTHR43775">
    <property type="entry name" value="FATTY ACID SYNTHASE"/>
    <property type="match status" value="1"/>
</dbReference>
<dbReference type="Pfam" id="PF22621">
    <property type="entry name" value="CurL-like_PKS_C"/>
    <property type="match status" value="1"/>
</dbReference>
<dbReference type="InterPro" id="IPR030918">
    <property type="entry name" value="PT_fungal_PKS"/>
</dbReference>
<dbReference type="Gene3D" id="3.30.70.250">
    <property type="entry name" value="Malonyl-CoA ACP transacylase, ACP-binding"/>
    <property type="match status" value="1"/>
</dbReference>
<gene>
    <name evidence="11" type="ORF">BT62DRAFT_890730</name>
</gene>
<dbReference type="InterPro" id="IPR032088">
    <property type="entry name" value="SAT"/>
</dbReference>
<dbReference type="GO" id="GO:0031177">
    <property type="term" value="F:phosphopantetheine binding"/>
    <property type="evidence" value="ECO:0007669"/>
    <property type="project" value="InterPro"/>
</dbReference>
<dbReference type="Gene3D" id="3.40.50.1820">
    <property type="entry name" value="alpha/beta hydrolase"/>
    <property type="match status" value="1"/>
</dbReference>
<dbReference type="InterPro" id="IPR018201">
    <property type="entry name" value="Ketoacyl_synth_AS"/>
</dbReference>
<evidence type="ECO:0000259" key="10">
    <source>
        <dbReference type="PROSITE" id="PS52019"/>
    </source>
</evidence>
<evidence type="ECO:0000259" key="9">
    <source>
        <dbReference type="PROSITE" id="PS52004"/>
    </source>
</evidence>
<dbReference type="GO" id="GO:0044550">
    <property type="term" value="P:secondary metabolite biosynthetic process"/>
    <property type="evidence" value="ECO:0007669"/>
    <property type="project" value="TreeGrafter"/>
</dbReference>
<dbReference type="InterPro" id="IPR020841">
    <property type="entry name" value="PKS_Beta-ketoAc_synthase_dom"/>
</dbReference>
<feature type="compositionally biased region" description="Low complexity" evidence="7">
    <location>
        <begin position="1628"/>
        <end position="1642"/>
    </location>
</feature>
<dbReference type="Pfam" id="PF16073">
    <property type="entry name" value="SAT"/>
    <property type="match status" value="1"/>
</dbReference>
<organism evidence="11 12">
    <name type="scientific">Guyanagaster necrorhizus</name>
    <dbReference type="NCBI Taxonomy" id="856835"/>
    <lineage>
        <taxon>Eukaryota</taxon>
        <taxon>Fungi</taxon>
        <taxon>Dikarya</taxon>
        <taxon>Basidiomycota</taxon>
        <taxon>Agaricomycotina</taxon>
        <taxon>Agaricomycetes</taxon>
        <taxon>Agaricomycetidae</taxon>
        <taxon>Agaricales</taxon>
        <taxon>Marasmiineae</taxon>
        <taxon>Physalacriaceae</taxon>
        <taxon>Guyanagaster</taxon>
    </lineage>
</organism>
<dbReference type="NCBIfam" id="TIGR04532">
    <property type="entry name" value="PT_fungal_PKS"/>
    <property type="match status" value="1"/>
</dbReference>
<dbReference type="PROSITE" id="PS00012">
    <property type="entry name" value="PHOSPHOPANTETHEINE"/>
    <property type="match status" value="1"/>
</dbReference>
<dbReference type="InterPro" id="IPR016036">
    <property type="entry name" value="Malonyl_transacylase_ACP-bd"/>
</dbReference>
<dbReference type="InterPro" id="IPR016039">
    <property type="entry name" value="Thiolase-like"/>
</dbReference>
<dbReference type="PROSITE" id="PS52004">
    <property type="entry name" value="KS3_2"/>
    <property type="match status" value="1"/>
</dbReference>
<feature type="active site" description="Proton acceptor; for dehydratase activity" evidence="6">
    <location>
        <position position="1341"/>
    </location>
</feature>
<evidence type="ECO:0000256" key="4">
    <source>
        <dbReference type="ARBA" id="ARBA00022679"/>
    </source>
</evidence>
<dbReference type="SUPFAM" id="SSF53474">
    <property type="entry name" value="alpha/beta-Hydrolases"/>
    <property type="match status" value="1"/>
</dbReference>
<feature type="region of interest" description="C-terminal hotdog fold" evidence="6">
    <location>
        <begin position="1463"/>
        <end position="1615"/>
    </location>
</feature>
<dbReference type="Pfam" id="PF00109">
    <property type="entry name" value="ketoacyl-synt"/>
    <property type="match status" value="1"/>
</dbReference>
<dbReference type="SUPFAM" id="SSF55048">
    <property type="entry name" value="Probable ACP-binding domain of malonyl-CoA ACP transacylase"/>
    <property type="match status" value="1"/>
</dbReference>
<dbReference type="GeneID" id="66105330"/>
<dbReference type="Gene3D" id="1.10.1200.10">
    <property type="entry name" value="ACP-like"/>
    <property type="match status" value="2"/>
</dbReference>
<dbReference type="Pfam" id="PF02801">
    <property type="entry name" value="Ketoacyl-synt_C"/>
    <property type="match status" value="1"/>
</dbReference>
<dbReference type="RefSeq" id="XP_043041635.1">
    <property type="nucleotide sequence ID" value="XM_043183033.1"/>
</dbReference>